<reference evidence="2" key="2">
    <citation type="submission" date="2021-04" db="EMBL/GenBank/DDBJ databases">
        <authorList>
            <person name="Gilroy R."/>
        </authorList>
    </citation>
    <scope>NUCLEOTIDE SEQUENCE</scope>
    <source>
        <strain evidence="2">G4-2901</strain>
    </source>
</reference>
<accession>A0A948TEG6</accession>
<dbReference type="CDD" id="cd04301">
    <property type="entry name" value="NAT_SF"/>
    <property type="match status" value="1"/>
</dbReference>
<dbReference type="GO" id="GO:0016747">
    <property type="term" value="F:acyltransferase activity, transferring groups other than amino-acyl groups"/>
    <property type="evidence" value="ECO:0007669"/>
    <property type="project" value="InterPro"/>
</dbReference>
<organism evidence="2 3">
    <name type="scientific">Candidatus Phocaeicola faecigallinarum</name>
    <dbReference type="NCBI Taxonomy" id="2838732"/>
    <lineage>
        <taxon>Bacteria</taxon>
        <taxon>Pseudomonadati</taxon>
        <taxon>Bacteroidota</taxon>
        <taxon>Bacteroidia</taxon>
        <taxon>Bacteroidales</taxon>
        <taxon>Bacteroidaceae</taxon>
        <taxon>Phocaeicola</taxon>
    </lineage>
</organism>
<evidence type="ECO:0000313" key="3">
    <source>
        <dbReference type="Proteomes" id="UP000783796"/>
    </source>
</evidence>
<protein>
    <submittedName>
        <fullName evidence="2">GNAT family N-acetyltransferase</fullName>
    </submittedName>
</protein>
<gene>
    <name evidence="2" type="ORF">H9777_13155</name>
</gene>
<sequence>MTDIRKATTEDIKLINELAWIAFPATYKDILTKEQIDYMMDWMYSPENLLKQMTEEGHIYYLAYSDNKPAGYVSIQKEGEDLFHLQKIYVLPEFQKEHIGKQLFCKAKEAVKEINGKPCRMELNVNRHNPALGFYLHMGMKKVSEGDFDIGGGYYMNDYIMAIDVE</sequence>
<reference evidence="2" key="1">
    <citation type="journal article" date="2021" name="PeerJ">
        <title>Extensive microbial diversity within the chicken gut microbiome revealed by metagenomics and culture.</title>
        <authorList>
            <person name="Gilroy R."/>
            <person name="Ravi A."/>
            <person name="Getino M."/>
            <person name="Pursley I."/>
            <person name="Horton D.L."/>
            <person name="Alikhan N.F."/>
            <person name="Baker D."/>
            <person name="Gharbi K."/>
            <person name="Hall N."/>
            <person name="Watson M."/>
            <person name="Adriaenssens E.M."/>
            <person name="Foster-Nyarko E."/>
            <person name="Jarju S."/>
            <person name="Secka A."/>
            <person name="Antonio M."/>
            <person name="Oren A."/>
            <person name="Chaudhuri R.R."/>
            <person name="La Ragione R."/>
            <person name="Hildebrand F."/>
            <person name="Pallen M.J."/>
        </authorList>
    </citation>
    <scope>NUCLEOTIDE SEQUENCE</scope>
    <source>
        <strain evidence="2">G4-2901</strain>
    </source>
</reference>
<dbReference type="InterPro" id="IPR016181">
    <property type="entry name" value="Acyl_CoA_acyltransferase"/>
</dbReference>
<dbReference type="PROSITE" id="PS51186">
    <property type="entry name" value="GNAT"/>
    <property type="match status" value="1"/>
</dbReference>
<dbReference type="Pfam" id="PF13673">
    <property type="entry name" value="Acetyltransf_10"/>
    <property type="match status" value="1"/>
</dbReference>
<comment type="caution">
    <text evidence="2">The sequence shown here is derived from an EMBL/GenBank/DDBJ whole genome shotgun (WGS) entry which is preliminary data.</text>
</comment>
<dbReference type="AlphaFoldDB" id="A0A948TEG6"/>
<dbReference type="EMBL" id="JAHLFW010000110">
    <property type="protein sequence ID" value="MBU3839225.1"/>
    <property type="molecule type" value="Genomic_DNA"/>
</dbReference>
<dbReference type="InterPro" id="IPR000182">
    <property type="entry name" value="GNAT_dom"/>
</dbReference>
<evidence type="ECO:0000313" key="2">
    <source>
        <dbReference type="EMBL" id="MBU3839225.1"/>
    </source>
</evidence>
<name>A0A948TEG6_9BACT</name>
<dbReference type="Proteomes" id="UP000783796">
    <property type="component" value="Unassembled WGS sequence"/>
</dbReference>
<feature type="domain" description="N-acetyltransferase" evidence="1">
    <location>
        <begin position="2"/>
        <end position="166"/>
    </location>
</feature>
<proteinExistence type="predicted"/>
<dbReference type="SUPFAM" id="SSF55729">
    <property type="entry name" value="Acyl-CoA N-acyltransferases (Nat)"/>
    <property type="match status" value="1"/>
</dbReference>
<evidence type="ECO:0000259" key="1">
    <source>
        <dbReference type="PROSITE" id="PS51186"/>
    </source>
</evidence>
<dbReference type="Gene3D" id="3.40.630.30">
    <property type="match status" value="1"/>
</dbReference>